<proteinExistence type="predicted"/>
<reference evidence="1 2" key="1">
    <citation type="submission" date="2023-01" db="EMBL/GenBank/DDBJ databases">
        <title>Analysis of 21 Apiospora genomes using comparative genomics revels a genus with tremendous synthesis potential of carbohydrate active enzymes and secondary metabolites.</title>
        <authorList>
            <person name="Sorensen T."/>
        </authorList>
    </citation>
    <scope>NUCLEOTIDE SEQUENCE [LARGE SCALE GENOMIC DNA]</scope>
    <source>
        <strain evidence="1 2">CBS 83171</strain>
    </source>
</reference>
<organism evidence="1 2">
    <name type="scientific">Apiospora saccharicola</name>
    <dbReference type="NCBI Taxonomy" id="335842"/>
    <lineage>
        <taxon>Eukaryota</taxon>
        <taxon>Fungi</taxon>
        <taxon>Dikarya</taxon>
        <taxon>Ascomycota</taxon>
        <taxon>Pezizomycotina</taxon>
        <taxon>Sordariomycetes</taxon>
        <taxon>Xylariomycetidae</taxon>
        <taxon>Amphisphaeriales</taxon>
        <taxon>Apiosporaceae</taxon>
        <taxon>Apiospora</taxon>
    </lineage>
</organism>
<comment type="caution">
    <text evidence="1">The sequence shown here is derived from an EMBL/GenBank/DDBJ whole genome shotgun (WGS) entry which is preliminary data.</text>
</comment>
<protein>
    <submittedName>
        <fullName evidence="1">Uncharacterized protein</fullName>
    </submittedName>
</protein>
<gene>
    <name evidence="1" type="ORF">PG996_016066</name>
</gene>
<keyword evidence="2" id="KW-1185">Reference proteome</keyword>
<evidence type="ECO:0000313" key="1">
    <source>
        <dbReference type="EMBL" id="KAK8048002.1"/>
    </source>
</evidence>
<accession>A0ABR1TN30</accession>
<evidence type="ECO:0000313" key="2">
    <source>
        <dbReference type="Proteomes" id="UP001446871"/>
    </source>
</evidence>
<dbReference type="Proteomes" id="UP001446871">
    <property type="component" value="Unassembled WGS sequence"/>
</dbReference>
<name>A0ABR1TN30_9PEZI</name>
<sequence length="70" mass="8140">MESLHRLSTLARGLILLLRDENMIRAEQRYSSKWLLDAEHPRNFAAIDVRPIARSRILQDSLALPANLRF</sequence>
<dbReference type="EMBL" id="JAQQWM010000009">
    <property type="protein sequence ID" value="KAK8048002.1"/>
    <property type="molecule type" value="Genomic_DNA"/>
</dbReference>